<dbReference type="EnsemblPlants" id="EMT01779">
    <property type="protein sequence ID" value="EMT01779"/>
    <property type="gene ID" value="F775_33303"/>
</dbReference>
<reference evidence="1" key="1">
    <citation type="submission" date="2015-06" db="UniProtKB">
        <authorList>
            <consortium name="EnsemblPlants"/>
        </authorList>
    </citation>
    <scope>IDENTIFICATION</scope>
</reference>
<dbReference type="InterPro" id="IPR053197">
    <property type="entry name" value="F-box_SCFL_complex_component"/>
</dbReference>
<dbReference type="PANTHER" id="PTHR34223">
    <property type="entry name" value="OS11G0201299 PROTEIN"/>
    <property type="match status" value="1"/>
</dbReference>
<dbReference type="InterPro" id="IPR032675">
    <property type="entry name" value="LRR_dom_sf"/>
</dbReference>
<dbReference type="PANTHER" id="PTHR34223:SF81">
    <property type="entry name" value="OS08G0281600 PROTEIN"/>
    <property type="match status" value="1"/>
</dbReference>
<evidence type="ECO:0000313" key="1">
    <source>
        <dbReference type="EnsemblPlants" id="EMT01779"/>
    </source>
</evidence>
<evidence type="ECO:0008006" key="2">
    <source>
        <dbReference type="Google" id="ProtNLM"/>
    </source>
</evidence>
<sequence>MRRGARVIHVIAPRRSPAMFVGVPFVSCHLKVLKLSSAKLDRRILGELSSCCTSLEELDLKDCLVAADEIVFVSLKTLIMLKCKIGCDFSIAAPNLFLLRLIAPYLSVPLFKNLGSLVTGTIMVDDYFLSDDFSEDC</sequence>
<dbReference type="AlphaFoldDB" id="N1QSY5"/>
<name>N1QSY5_AEGTA</name>
<organism evidence="1">
    <name type="scientific">Aegilops tauschii</name>
    <name type="common">Tausch's goatgrass</name>
    <name type="synonym">Aegilops squarrosa</name>
    <dbReference type="NCBI Taxonomy" id="37682"/>
    <lineage>
        <taxon>Eukaryota</taxon>
        <taxon>Viridiplantae</taxon>
        <taxon>Streptophyta</taxon>
        <taxon>Embryophyta</taxon>
        <taxon>Tracheophyta</taxon>
        <taxon>Spermatophyta</taxon>
        <taxon>Magnoliopsida</taxon>
        <taxon>Liliopsida</taxon>
        <taxon>Poales</taxon>
        <taxon>Poaceae</taxon>
        <taxon>BOP clade</taxon>
        <taxon>Pooideae</taxon>
        <taxon>Triticodae</taxon>
        <taxon>Triticeae</taxon>
        <taxon>Triticinae</taxon>
        <taxon>Aegilops</taxon>
    </lineage>
</organism>
<dbReference type="SUPFAM" id="SSF52047">
    <property type="entry name" value="RNI-like"/>
    <property type="match status" value="1"/>
</dbReference>
<proteinExistence type="predicted"/>
<protein>
    <recommendedName>
        <fullName evidence="2">FBD domain-containing protein</fullName>
    </recommendedName>
</protein>
<accession>N1QSY5</accession>
<dbReference type="Gene3D" id="3.80.10.10">
    <property type="entry name" value="Ribonuclease Inhibitor"/>
    <property type="match status" value="1"/>
</dbReference>